<dbReference type="Proteomes" id="UP000466586">
    <property type="component" value="Unassembled WGS sequence"/>
</dbReference>
<keyword evidence="8" id="KW-0802">TPR repeat</keyword>
<keyword evidence="10" id="KW-0732">Signal</keyword>
<evidence type="ECO:0000256" key="8">
    <source>
        <dbReference type="PROSITE-ProRule" id="PRU00339"/>
    </source>
</evidence>
<evidence type="ECO:0000256" key="5">
    <source>
        <dbReference type="ARBA" id="ARBA00022741"/>
    </source>
</evidence>
<keyword evidence="13" id="KW-1185">Reference proteome</keyword>
<dbReference type="Pfam" id="PF02518">
    <property type="entry name" value="HATPase_c"/>
    <property type="match status" value="1"/>
</dbReference>
<accession>A0A7K1Y697</accession>
<dbReference type="SUPFAM" id="SSF48452">
    <property type="entry name" value="TPR-like"/>
    <property type="match status" value="2"/>
</dbReference>
<dbReference type="Pfam" id="PF07568">
    <property type="entry name" value="HisKA_2"/>
    <property type="match status" value="1"/>
</dbReference>
<evidence type="ECO:0000256" key="4">
    <source>
        <dbReference type="ARBA" id="ARBA00022679"/>
    </source>
</evidence>
<dbReference type="InterPro" id="IPR036890">
    <property type="entry name" value="HATPase_C_sf"/>
</dbReference>
<protein>
    <recommendedName>
        <fullName evidence="2">histidine kinase</fullName>
        <ecNumber evidence="2">2.7.13.3</ecNumber>
    </recommendedName>
</protein>
<name>A0A7K1Y697_9SPHI</name>
<dbReference type="EMBL" id="WVHT01000002">
    <property type="protein sequence ID" value="MXV50104.1"/>
    <property type="molecule type" value="Genomic_DNA"/>
</dbReference>
<dbReference type="InterPro" id="IPR011990">
    <property type="entry name" value="TPR-like_helical_dom_sf"/>
</dbReference>
<keyword evidence="9" id="KW-1133">Transmembrane helix</keyword>
<feature type="chain" id="PRO_5029532096" description="histidine kinase" evidence="10">
    <location>
        <begin position="20"/>
        <end position="643"/>
    </location>
</feature>
<dbReference type="GO" id="GO:0005524">
    <property type="term" value="F:ATP binding"/>
    <property type="evidence" value="ECO:0007669"/>
    <property type="project" value="UniProtKB-KW"/>
</dbReference>
<dbReference type="InterPro" id="IPR011495">
    <property type="entry name" value="Sig_transdc_His_kin_sub2_dim/P"/>
</dbReference>
<keyword evidence="6" id="KW-0418">Kinase</keyword>
<keyword evidence="4" id="KW-0808">Transferase</keyword>
<sequence>MLKNFALFISILLSNTAFSQNIKSVADYENLIKHYRYLKPDSAVYLSQKALNFARSKGDSNGVATILLQQGMIDDNNGKFEDSEKKYQHSLEIFNSLNFKKGIASSLIRIGVVKLRNGNYDKAIGDFLSALKNSESIKDNFGLMEANYNISWAYLDQNKFALALQYLKTAESYNLKIPFSNISLNIYNHFGVIYSYYNDFKTAEYYLRKGLQLSQKPEYQGLNINLLNNLAGVYSKQGLTGQAIKLQEEALARSRKIGNYLRELQSLLALSKTYTNTDPKKAISYLNQAVLLARAKEVPRQEIRFLQSLSNLYKSQGQYKEALETKDRQYVLADSFFYKKMSQNIEKLKTEYELSKSNARIKELSYINNRRQLELKNSVLYRNITLAGISVLLIILVLLYKQNQLKNKSNQEINRKNASLKKLLEEKEWLVKEVHHRVKNNLQIVVSLLDTQAKYLNNKEAIEAIDESAHRMQAMSLIHQKLYQGEDASIVNMEAYLGELTDYLKDSFSQSKNIQFKKLFDPLELDIVQAIPLGLIVNEAVTNSIKHAFDGNENNSICVALSGMENEHIILEIYDNGKGLPPDFNLETCNSMGIHLIKGLAQQIEGALTFENKGGLYIKVDFVADTNLTFSSRKEVFGEFLTQ</sequence>
<dbReference type="SMART" id="SM00028">
    <property type="entry name" value="TPR"/>
    <property type="match status" value="6"/>
</dbReference>
<comment type="caution">
    <text evidence="12">The sequence shown here is derived from an EMBL/GenBank/DDBJ whole genome shotgun (WGS) entry which is preliminary data.</text>
</comment>
<evidence type="ECO:0000256" key="10">
    <source>
        <dbReference type="SAM" id="SignalP"/>
    </source>
</evidence>
<dbReference type="PROSITE" id="PS50005">
    <property type="entry name" value="TPR"/>
    <property type="match status" value="1"/>
</dbReference>
<feature type="domain" description="Histidine kinase/HSP90-like ATPase" evidence="11">
    <location>
        <begin position="528"/>
        <end position="626"/>
    </location>
</feature>
<evidence type="ECO:0000256" key="1">
    <source>
        <dbReference type="ARBA" id="ARBA00000085"/>
    </source>
</evidence>
<comment type="catalytic activity">
    <reaction evidence="1">
        <text>ATP + protein L-histidine = ADP + protein N-phospho-L-histidine.</text>
        <dbReference type="EC" id="2.7.13.3"/>
    </reaction>
</comment>
<evidence type="ECO:0000256" key="3">
    <source>
        <dbReference type="ARBA" id="ARBA00022553"/>
    </source>
</evidence>
<evidence type="ECO:0000256" key="9">
    <source>
        <dbReference type="SAM" id="Phobius"/>
    </source>
</evidence>
<evidence type="ECO:0000259" key="11">
    <source>
        <dbReference type="SMART" id="SM00387"/>
    </source>
</evidence>
<dbReference type="RefSeq" id="WP_160843292.1">
    <property type="nucleotide sequence ID" value="NZ_WVHT01000002.1"/>
</dbReference>
<keyword evidence="9" id="KW-0472">Membrane</keyword>
<dbReference type="SMART" id="SM00387">
    <property type="entry name" value="HATPase_c"/>
    <property type="match status" value="1"/>
</dbReference>
<dbReference type="PANTHER" id="PTHR41523:SF8">
    <property type="entry name" value="ETHYLENE RESPONSE SENSOR PROTEIN"/>
    <property type="match status" value="1"/>
</dbReference>
<dbReference type="GO" id="GO:0004673">
    <property type="term" value="F:protein histidine kinase activity"/>
    <property type="evidence" value="ECO:0007669"/>
    <property type="project" value="UniProtKB-EC"/>
</dbReference>
<dbReference type="SUPFAM" id="SSF55874">
    <property type="entry name" value="ATPase domain of HSP90 chaperone/DNA topoisomerase II/histidine kinase"/>
    <property type="match status" value="1"/>
</dbReference>
<keyword evidence="3" id="KW-0597">Phosphoprotein</keyword>
<feature type="signal peptide" evidence="10">
    <location>
        <begin position="1"/>
        <end position="19"/>
    </location>
</feature>
<evidence type="ECO:0000256" key="7">
    <source>
        <dbReference type="ARBA" id="ARBA00022840"/>
    </source>
</evidence>
<dbReference type="EC" id="2.7.13.3" evidence="2"/>
<reference evidence="12 13" key="1">
    <citation type="submission" date="2019-11" db="EMBL/GenBank/DDBJ databases">
        <title>Pedobacter sp. HMF7647 Genome sequencing and assembly.</title>
        <authorList>
            <person name="Kang H."/>
            <person name="Kim H."/>
            <person name="Joh K."/>
        </authorList>
    </citation>
    <scope>NUCLEOTIDE SEQUENCE [LARGE SCALE GENOMIC DNA]</scope>
    <source>
        <strain evidence="12 13">HMF7647</strain>
    </source>
</reference>
<dbReference type="Gene3D" id="3.30.450.20">
    <property type="entry name" value="PAS domain"/>
    <property type="match status" value="1"/>
</dbReference>
<dbReference type="AlphaFoldDB" id="A0A7K1Y697"/>
<feature type="repeat" description="TPR" evidence="8">
    <location>
        <begin position="104"/>
        <end position="137"/>
    </location>
</feature>
<dbReference type="InterPro" id="IPR003594">
    <property type="entry name" value="HATPase_dom"/>
</dbReference>
<evidence type="ECO:0000256" key="6">
    <source>
        <dbReference type="ARBA" id="ARBA00022777"/>
    </source>
</evidence>
<dbReference type="Gene3D" id="1.25.40.10">
    <property type="entry name" value="Tetratricopeptide repeat domain"/>
    <property type="match status" value="2"/>
</dbReference>
<keyword evidence="7" id="KW-0067">ATP-binding</keyword>
<dbReference type="PANTHER" id="PTHR41523">
    <property type="entry name" value="TWO-COMPONENT SYSTEM SENSOR PROTEIN"/>
    <property type="match status" value="1"/>
</dbReference>
<organism evidence="12 13">
    <name type="scientific">Hufsiella arboris</name>
    <dbReference type="NCBI Taxonomy" id="2695275"/>
    <lineage>
        <taxon>Bacteria</taxon>
        <taxon>Pseudomonadati</taxon>
        <taxon>Bacteroidota</taxon>
        <taxon>Sphingobacteriia</taxon>
        <taxon>Sphingobacteriales</taxon>
        <taxon>Sphingobacteriaceae</taxon>
        <taxon>Hufsiella</taxon>
    </lineage>
</organism>
<evidence type="ECO:0000256" key="2">
    <source>
        <dbReference type="ARBA" id="ARBA00012438"/>
    </source>
</evidence>
<keyword evidence="9" id="KW-0812">Transmembrane</keyword>
<gene>
    <name evidence="12" type="ORF">GS399_03900</name>
</gene>
<dbReference type="InterPro" id="IPR019734">
    <property type="entry name" value="TPR_rpt"/>
</dbReference>
<proteinExistence type="predicted"/>
<evidence type="ECO:0000313" key="12">
    <source>
        <dbReference type="EMBL" id="MXV50104.1"/>
    </source>
</evidence>
<dbReference type="Pfam" id="PF13424">
    <property type="entry name" value="TPR_12"/>
    <property type="match status" value="2"/>
</dbReference>
<dbReference type="Gene3D" id="3.30.565.10">
    <property type="entry name" value="Histidine kinase-like ATPase, C-terminal domain"/>
    <property type="match status" value="1"/>
</dbReference>
<evidence type="ECO:0000313" key="13">
    <source>
        <dbReference type="Proteomes" id="UP000466586"/>
    </source>
</evidence>
<keyword evidence="5" id="KW-0547">Nucleotide-binding</keyword>
<feature type="transmembrane region" description="Helical" evidence="9">
    <location>
        <begin position="379"/>
        <end position="400"/>
    </location>
</feature>